<dbReference type="InterPro" id="IPR045079">
    <property type="entry name" value="Oxoprolinase-like"/>
</dbReference>
<gene>
    <name evidence="5" type="primary">g2030</name>
    <name evidence="5" type="ORF">VP750_LOCUS1738</name>
</gene>
<keyword evidence="6" id="KW-1185">Reference proteome</keyword>
<evidence type="ECO:0000313" key="5">
    <source>
        <dbReference type="EMBL" id="CAL5220079.1"/>
    </source>
</evidence>
<evidence type="ECO:0000313" key="6">
    <source>
        <dbReference type="Proteomes" id="UP001497392"/>
    </source>
</evidence>
<dbReference type="Pfam" id="PF05378">
    <property type="entry name" value="Hydant_A_N"/>
    <property type="match status" value="1"/>
</dbReference>
<evidence type="ECO:0000259" key="4">
    <source>
        <dbReference type="Pfam" id="PF20906"/>
    </source>
</evidence>
<sequence>MATILGIDVGGTSTDAVLLNAAGVRAKAKVATTEDVYSGIKNVISQIADQHGQDLQQIELVCLGTTHFINALIRNKDLASVAVLRFCGPATRALPPLCDITSSLCTGSRGYMLPGGYEYDGKTEITPVNEKDIQDAVHDALLQGITSFVISGVFSPIRSSQELQAKEIVQSSCESGGKDVHITLSHEVGQLGLLEREDASFLNAALRPLASRVIPAFQRALQEAGIQARLQLTSNDGTLISAQTAQKLPIATIQSGPVNSLRGAAALTGLSDAIVLDIGGTTTDLGVLVKGLPRPGAATVHIAGVRTNFAMPDLHSIGLGGGSHLTQDNGEPGSTCRVGPESVGQHLTSEALCFGGQTMTATDVAVALGRMSMPGSRLPSGAVRPEHAEEAWRMIQSQLERSLDQMKASKEDMPVIVVGGGAALCGDTLPGASEVIRPQHADVANAVGAAIAQVSGVSEGMFELGKGPEERARAIAEATESAVQRAIEAVEEVPLAYLPGGLTRVQVRAVGSLEGFSSSILHGAHTQGRASSLALSARTTLEASVGIKSETSIKSLEPSSAAMPFDQQRSSRTAAREADIPFSPPSRQFDEDGAWILTKQDVEALSIDCGILGTGGGGDPYTNRLKVLRELDRGGVIRVIEVDAVPDEALVAEAGGMGAPTVGIEKLNAFECEAALRGHFSRDPKGEGLFAVMSCEIGGANGLEPLAIAARMELPVVDADFMGRAFPELQMMTSAIYGHELAPAVLADEKGNVVRVDHAASPQWLESLFRPVCTAMGCAAGLSTKPLTGAELRRVAIPGTLSLAWRLGQAVLHARQANTNAVAAVMRASQGVLLFSGKIMDVQRETSEGFARGTITVEGADAHRGKQLQIDFQNENLVAHMDGSIIACVPDLICCLESEGGAPISTEALRYGLRVSVLALPAHPMLQTKGALCVVGPAAFGYSCAYKPTVAAFAVH</sequence>
<dbReference type="InterPro" id="IPR048350">
    <property type="entry name" value="S-Me-THD-like_C"/>
</dbReference>
<dbReference type="SUPFAM" id="SSF53067">
    <property type="entry name" value="Actin-like ATPase domain"/>
    <property type="match status" value="2"/>
</dbReference>
<dbReference type="InterPro" id="IPR027479">
    <property type="entry name" value="S-Me-THD_N_sf"/>
</dbReference>
<dbReference type="Pfam" id="PF01968">
    <property type="entry name" value="Hydantoinase_A"/>
    <property type="match status" value="1"/>
</dbReference>
<dbReference type="Pfam" id="PF20906">
    <property type="entry name" value="S-Me-THD_C"/>
    <property type="match status" value="1"/>
</dbReference>
<evidence type="ECO:0000259" key="3">
    <source>
        <dbReference type="Pfam" id="PF06032"/>
    </source>
</evidence>
<dbReference type="Pfam" id="PF06032">
    <property type="entry name" value="S-Me-THD_N"/>
    <property type="match status" value="1"/>
</dbReference>
<dbReference type="Proteomes" id="UP001497392">
    <property type="component" value="Unassembled WGS sequence"/>
</dbReference>
<feature type="domain" description="Hydantoinase/oxoprolinase N-terminal" evidence="2">
    <location>
        <begin position="5"/>
        <end position="171"/>
    </location>
</feature>
<dbReference type="EMBL" id="CAXHTA020000003">
    <property type="protein sequence ID" value="CAL5220079.1"/>
    <property type="molecule type" value="Genomic_DNA"/>
</dbReference>
<reference evidence="5 6" key="1">
    <citation type="submission" date="2024-06" db="EMBL/GenBank/DDBJ databases">
        <authorList>
            <person name="Kraege A."/>
            <person name="Thomma B."/>
        </authorList>
    </citation>
    <scope>NUCLEOTIDE SEQUENCE [LARGE SCALE GENOMIC DNA]</scope>
</reference>
<feature type="domain" description="S-Me-THD N-terminal" evidence="3">
    <location>
        <begin position="600"/>
        <end position="757"/>
    </location>
</feature>
<protein>
    <submittedName>
        <fullName evidence="5">G2030 protein</fullName>
    </submittedName>
</protein>
<dbReference type="InterPro" id="IPR008040">
    <property type="entry name" value="Hydant_A_N"/>
</dbReference>
<dbReference type="InterPro" id="IPR024071">
    <property type="entry name" value="S-Me-THD_C_sf"/>
</dbReference>
<dbReference type="InterPro" id="IPR002821">
    <property type="entry name" value="Hydantoinase_A"/>
</dbReference>
<comment type="caution">
    <text evidence="5">The sequence shown here is derived from an EMBL/GenBank/DDBJ whole genome shotgun (WGS) entry which is preliminary data.</text>
</comment>
<dbReference type="Gene3D" id="3.30.420.40">
    <property type="match status" value="1"/>
</dbReference>
<evidence type="ECO:0000259" key="2">
    <source>
        <dbReference type="Pfam" id="PF05378"/>
    </source>
</evidence>
<dbReference type="PANTHER" id="PTHR11365:SF10">
    <property type="entry name" value="HYDANTOINASE_OXOPROLINASE"/>
    <property type="match status" value="1"/>
</dbReference>
<dbReference type="InterPro" id="IPR043129">
    <property type="entry name" value="ATPase_NBD"/>
</dbReference>
<dbReference type="PANTHER" id="PTHR11365">
    <property type="entry name" value="5-OXOPROLINASE RELATED"/>
    <property type="match status" value="1"/>
</dbReference>
<dbReference type="SUPFAM" id="SSF160991">
    <property type="entry name" value="CV3147-like"/>
    <property type="match status" value="1"/>
</dbReference>
<accession>A0ABP1FLK3</accession>
<evidence type="ECO:0000259" key="1">
    <source>
        <dbReference type="Pfam" id="PF01968"/>
    </source>
</evidence>
<proteinExistence type="predicted"/>
<organism evidence="5 6">
    <name type="scientific">Coccomyxa viridis</name>
    <dbReference type="NCBI Taxonomy" id="1274662"/>
    <lineage>
        <taxon>Eukaryota</taxon>
        <taxon>Viridiplantae</taxon>
        <taxon>Chlorophyta</taxon>
        <taxon>core chlorophytes</taxon>
        <taxon>Trebouxiophyceae</taxon>
        <taxon>Trebouxiophyceae incertae sedis</taxon>
        <taxon>Coccomyxaceae</taxon>
        <taxon>Coccomyxa</taxon>
    </lineage>
</organism>
<name>A0ABP1FLK3_9CHLO</name>
<dbReference type="Gene3D" id="2.40.390.10">
    <property type="entry name" value="CV3147-like"/>
    <property type="match status" value="1"/>
</dbReference>
<dbReference type="InterPro" id="IPR010318">
    <property type="entry name" value="S-Me-THD_N"/>
</dbReference>
<feature type="domain" description="S-Me-THD-like C-terminal" evidence="4">
    <location>
        <begin position="761"/>
        <end position="948"/>
    </location>
</feature>
<feature type="domain" description="Hydantoinase A/oxoprolinase" evidence="1">
    <location>
        <begin position="196"/>
        <end position="371"/>
    </location>
</feature>
<dbReference type="Gene3D" id="3.40.1610.10">
    <property type="entry name" value="CV3147-like domain"/>
    <property type="match status" value="1"/>
</dbReference>